<feature type="DNA-binding region" description="H-T-H motif" evidence="4">
    <location>
        <begin position="36"/>
        <end position="55"/>
    </location>
</feature>
<evidence type="ECO:0000256" key="1">
    <source>
        <dbReference type="ARBA" id="ARBA00023015"/>
    </source>
</evidence>
<dbReference type="PANTHER" id="PTHR30055:SF234">
    <property type="entry name" value="HTH-TYPE TRANSCRIPTIONAL REGULATOR BETI"/>
    <property type="match status" value="1"/>
</dbReference>
<keyword evidence="1" id="KW-0805">Transcription regulation</keyword>
<sequence>MTVSPDSDPRANQKQRTRTAIVDAAIALLATGCRPTVSEAATAAKVSRATAYRYFPTQDSLLVEAAAHGPVEPIETLVAAQTGGDARARFAELQAAFNALVGEEEAAMRMALRSYLDAWFAARERGTLTPDVRQGRRMRWIAATLAPARGTLAPDTAQRLSAALALTLGIEPLLVMKDICRLDDAAARDTLQWMAKTLLEAALTEQSGTRNDD</sequence>
<dbReference type="Pfam" id="PF00440">
    <property type="entry name" value="TetR_N"/>
    <property type="match status" value="1"/>
</dbReference>
<dbReference type="Proteomes" id="UP001166571">
    <property type="component" value="Unassembled WGS sequence"/>
</dbReference>
<dbReference type="SUPFAM" id="SSF46689">
    <property type="entry name" value="Homeodomain-like"/>
    <property type="match status" value="1"/>
</dbReference>
<evidence type="ECO:0000256" key="4">
    <source>
        <dbReference type="PROSITE-ProRule" id="PRU00335"/>
    </source>
</evidence>
<evidence type="ECO:0000259" key="5">
    <source>
        <dbReference type="PROSITE" id="PS50977"/>
    </source>
</evidence>
<dbReference type="PROSITE" id="PS50977">
    <property type="entry name" value="HTH_TETR_2"/>
    <property type="match status" value="1"/>
</dbReference>
<dbReference type="RefSeq" id="WP_222135902.1">
    <property type="nucleotide sequence ID" value="NZ_JAILXK010000001.1"/>
</dbReference>
<dbReference type="EMBL" id="JAILXK010000001">
    <property type="protein sequence ID" value="MBY4636435.1"/>
    <property type="molecule type" value="Genomic_DNA"/>
</dbReference>
<dbReference type="Gene3D" id="1.10.357.10">
    <property type="entry name" value="Tetracycline Repressor, domain 2"/>
    <property type="match status" value="1"/>
</dbReference>
<keyword evidence="3" id="KW-0804">Transcription</keyword>
<organism evidence="6 7">
    <name type="scientific">Sphingopyxis jiangsuensis</name>
    <dbReference type="NCBI Taxonomy" id="2871171"/>
    <lineage>
        <taxon>Bacteria</taxon>
        <taxon>Pseudomonadati</taxon>
        <taxon>Pseudomonadota</taxon>
        <taxon>Alphaproteobacteria</taxon>
        <taxon>Sphingomonadales</taxon>
        <taxon>Sphingomonadaceae</taxon>
        <taxon>Sphingopyxis</taxon>
    </lineage>
</organism>
<name>A0ABS7MBN8_9SPHN</name>
<gene>
    <name evidence="6" type="ORF">K5P26_04685</name>
</gene>
<evidence type="ECO:0000256" key="2">
    <source>
        <dbReference type="ARBA" id="ARBA00023125"/>
    </source>
</evidence>
<reference evidence="6" key="1">
    <citation type="submission" date="2021-08" db="EMBL/GenBank/DDBJ databases">
        <title>Sphingopyxis panaciterrulae sp. nov., isolated from the surface water of the Yellow Sea.</title>
        <authorList>
            <person name="Gao Z."/>
            <person name="Zhang D."/>
            <person name="Zhang A."/>
        </authorList>
    </citation>
    <scope>NUCLEOTIDE SEQUENCE</scope>
    <source>
        <strain evidence="6">XHP0097</strain>
    </source>
</reference>
<evidence type="ECO:0000313" key="6">
    <source>
        <dbReference type="EMBL" id="MBY4636435.1"/>
    </source>
</evidence>
<comment type="caution">
    <text evidence="6">The sequence shown here is derived from an EMBL/GenBank/DDBJ whole genome shotgun (WGS) entry which is preliminary data.</text>
</comment>
<evidence type="ECO:0000256" key="3">
    <source>
        <dbReference type="ARBA" id="ARBA00023163"/>
    </source>
</evidence>
<proteinExistence type="predicted"/>
<dbReference type="InterPro" id="IPR050109">
    <property type="entry name" value="HTH-type_TetR-like_transc_reg"/>
</dbReference>
<evidence type="ECO:0000313" key="7">
    <source>
        <dbReference type="Proteomes" id="UP001166571"/>
    </source>
</evidence>
<protein>
    <submittedName>
        <fullName evidence="6">TetR/AcrR family transcriptional regulator</fullName>
    </submittedName>
</protein>
<accession>A0ABS7MBN8</accession>
<dbReference type="PANTHER" id="PTHR30055">
    <property type="entry name" value="HTH-TYPE TRANSCRIPTIONAL REGULATOR RUTR"/>
    <property type="match status" value="1"/>
</dbReference>
<keyword evidence="7" id="KW-1185">Reference proteome</keyword>
<dbReference type="InterPro" id="IPR009057">
    <property type="entry name" value="Homeodomain-like_sf"/>
</dbReference>
<dbReference type="InterPro" id="IPR001647">
    <property type="entry name" value="HTH_TetR"/>
</dbReference>
<keyword evidence="2 4" id="KW-0238">DNA-binding</keyword>
<feature type="domain" description="HTH tetR-type" evidence="5">
    <location>
        <begin position="15"/>
        <end position="73"/>
    </location>
</feature>